<evidence type="ECO:0000259" key="18">
    <source>
        <dbReference type="Pfam" id="PF10531"/>
    </source>
</evidence>
<dbReference type="PANTHER" id="PTHR33619">
    <property type="entry name" value="POLYSACCHARIDE EXPORT PROTEIN GFCE-RELATED"/>
    <property type="match status" value="1"/>
</dbReference>
<evidence type="ECO:0000256" key="4">
    <source>
        <dbReference type="ARBA" id="ARBA00022452"/>
    </source>
</evidence>
<feature type="chain" id="PRO_5046963358" description="Polysialic acid transport protein KpsD" evidence="16">
    <location>
        <begin position="33"/>
        <end position="897"/>
    </location>
</feature>
<evidence type="ECO:0000313" key="20">
    <source>
        <dbReference type="EMBL" id="CAH0540011.1"/>
    </source>
</evidence>
<feature type="domain" description="Soluble ligand binding" evidence="18">
    <location>
        <begin position="298"/>
        <end position="342"/>
    </location>
</feature>
<dbReference type="PANTHER" id="PTHR33619:SF3">
    <property type="entry name" value="POLYSACCHARIDE EXPORT PROTEIN GFCE-RELATED"/>
    <property type="match status" value="1"/>
</dbReference>
<keyword evidence="4" id="KW-1134">Transmembrane beta strand</keyword>
<feature type="domain" description="Soluble ligand binding" evidence="18">
    <location>
        <begin position="659"/>
        <end position="703"/>
    </location>
</feature>
<dbReference type="InterPro" id="IPR049712">
    <property type="entry name" value="Poly_export"/>
</dbReference>
<keyword evidence="5" id="KW-0762">Sugar transport</keyword>
<comment type="similarity">
    <text evidence="2">Belongs to the BexD/CtrA/VexA family.</text>
</comment>
<keyword evidence="9" id="KW-0406">Ion transport</keyword>
<feature type="region of interest" description="Disordered" evidence="15">
    <location>
        <begin position="69"/>
        <end position="106"/>
    </location>
</feature>
<sequence>MRKISIKVLDHTLKKAVFALCGLILFTGTAMAFTPTASQISEFKSLPKSEQMALAKQYGVDLSQFSPSTGSDAQSAKANSAPTILPRTVNYQDKSQRSQDLSSQPYQSQKLKPFGYDVFAGQPTSNTPLNDIPVPNDYVIGPGDEIKIQIYGKDNHSYSLDVGRNGEIDFPGLGPISVAGQSFHELKQALTVRVSEQMIGNKISVSMGTLRTIPVFVLGDAYQPGAYNVNSLTTVSQALIAAGGIDTVGTLRNIEVKRHGKLVERFDLYQMLLNGNSKQDIRLRAGDVVFIPAKGATVNINGAVQRPAIYELKSGETLSQAIHDAGGITATGSQNHITVKRQTNSGIKVFTLNLAEHADRDFKLENGDSLKINDKNTQLTSYIQVKGAVVRPGDYQFHKGMHISDVLNSVNSSLRDHVDLNYALLVRQIDMQGDIVTYQFNLKDAITNPKSAANLALQNRDEILVFSEAQSALDQNNASANSTSSDTNSADANSVTSNSSSSDLSNQKNQHTSLSKDSLKSLSLQSLEKKTIGEKSSDYSRTVLLAPVIDELRQQATPSQPVQVVEVSGAVRYPGVYPLSVNYKLSDLITAAGGLVESADLRTGEVSRVAIVNGQQHITHKNFELGKALNVNSADDFKLQSKDRINVFMKPEWREESTVTLDGAVKFPGTYTIQQGETLDDVIKRAGGLTRFAYADGAVLSRVSLKKSEAAKLQMLKSQMQQEIAELTLRRQTSVASYPTSPNEAMKVVDKLQTAKPIGRLVINLPAILKGNKQDDVMLQNGDTLYVPVKQNVISVVGQVQFPASFVYDPRESLSDYISKAGGTKVQADKDRMYVIRANGSVMLPNNSYWFSRKDDSLHPGDTIVVPINSNYLDSLSVWSTATQMLYQMGVAWKAVQ</sequence>
<feature type="domain" description="Polysaccharide export protein N-terminal" evidence="17">
    <location>
        <begin position="133"/>
        <end position="206"/>
    </location>
</feature>
<keyword evidence="14" id="KW-0449">Lipoprotein</keyword>
<evidence type="ECO:0000256" key="10">
    <source>
        <dbReference type="ARBA" id="ARBA00023114"/>
    </source>
</evidence>
<dbReference type="InterPro" id="IPR003715">
    <property type="entry name" value="Poly_export_N"/>
</dbReference>
<keyword evidence="10" id="KW-0626">Porin</keyword>
<evidence type="ECO:0000256" key="14">
    <source>
        <dbReference type="ARBA" id="ARBA00023288"/>
    </source>
</evidence>
<dbReference type="EMBL" id="CAKLDM010000002">
    <property type="protein sequence ID" value="CAH0540011.1"/>
    <property type="molecule type" value="Genomic_DNA"/>
</dbReference>
<dbReference type="InterPro" id="IPR019554">
    <property type="entry name" value="Soluble_ligand-bd"/>
</dbReference>
<feature type="region of interest" description="Disordered" evidence="15">
    <location>
        <begin position="476"/>
        <end position="517"/>
    </location>
</feature>
<proteinExistence type="inferred from homology"/>
<evidence type="ECO:0008006" key="22">
    <source>
        <dbReference type="Google" id="ProtNLM"/>
    </source>
</evidence>
<keyword evidence="21" id="KW-1185">Reference proteome</keyword>
<evidence type="ECO:0000256" key="1">
    <source>
        <dbReference type="ARBA" id="ARBA00004571"/>
    </source>
</evidence>
<keyword evidence="6" id="KW-0812">Transmembrane</keyword>
<feature type="domain" description="Soluble ligand binding" evidence="18">
    <location>
        <begin position="793"/>
        <end position="843"/>
    </location>
</feature>
<evidence type="ECO:0000256" key="2">
    <source>
        <dbReference type="ARBA" id="ARBA00009450"/>
    </source>
</evidence>
<gene>
    <name evidence="20" type="ORF">VMF7928_02570</name>
</gene>
<dbReference type="RefSeq" id="WP_237362045.1">
    <property type="nucleotide sequence ID" value="NZ_CAKLDM010000002.1"/>
</dbReference>
<name>A0ABN8E4Q3_9VIBR</name>
<keyword evidence="8" id="KW-0625">Polysaccharide transport</keyword>
<evidence type="ECO:0000256" key="15">
    <source>
        <dbReference type="SAM" id="MobiDB-lite"/>
    </source>
</evidence>
<reference evidence="20" key="1">
    <citation type="submission" date="2021-11" db="EMBL/GenBank/DDBJ databases">
        <authorList>
            <person name="Rodrigo-Torres L."/>
            <person name="Arahal R. D."/>
            <person name="Lucena T."/>
        </authorList>
    </citation>
    <scope>NUCLEOTIDE SEQUENCE</scope>
    <source>
        <strain evidence="20">CECT 7928</strain>
    </source>
</reference>
<dbReference type="Pfam" id="PF02563">
    <property type="entry name" value="Poly_export"/>
    <property type="match status" value="1"/>
</dbReference>
<feature type="compositionally biased region" description="Polar residues" evidence="15">
    <location>
        <begin position="69"/>
        <end position="82"/>
    </location>
</feature>
<feature type="compositionally biased region" description="Low complexity" evidence="15">
    <location>
        <begin position="476"/>
        <end position="506"/>
    </location>
</feature>
<keyword evidence="7 16" id="KW-0732">Signal</keyword>
<keyword evidence="3" id="KW-0813">Transport</keyword>
<keyword evidence="12" id="KW-0564">Palmitate</keyword>
<evidence type="ECO:0000259" key="17">
    <source>
        <dbReference type="Pfam" id="PF02563"/>
    </source>
</evidence>
<dbReference type="Proteomes" id="UP000838748">
    <property type="component" value="Unassembled WGS sequence"/>
</dbReference>
<feature type="domain" description="SLBB" evidence="19">
    <location>
        <begin position="215"/>
        <end position="291"/>
    </location>
</feature>
<comment type="subcellular location">
    <subcellularLocation>
        <location evidence="1">Cell outer membrane</location>
        <topology evidence="1">Multi-pass membrane protein</topology>
    </subcellularLocation>
</comment>
<dbReference type="InterPro" id="IPR054765">
    <property type="entry name" value="SLBB_dom"/>
</dbReference>
<evidence type="ECO:0000256" key="12">
    <source>
        <dbReference type="ARBA" id="ARBA00023139"/>
    </source>
</evidence>
<evidence type="ECO:0000256" key="9">
    <source>
        <dbReference type="ARBA" id="ARBA00023065"/>
    </source>
</evidence>
<evidence type="ECO:0000259" key="19">
    <source>
        <dbReference type="Pfam" id="PF22461"/>
    </source>
</evidence>
<evidence type="ECO:0000256" key="7">
    <source>
        <dbReference type="ARBA" id="ARBA00022729"/>
    </source>
</evidence>
<dbReference type="Pfam" id="PF22461">
    <property type="entry name" value="SLBB_2"/>
    <property type="match status" value="1"/>
</dbReference>
<dbReference type="Gene3D" id="3.10.560.10">
    <property type="entry name" value="Outer membrane lipoprotein wza domain like"/>
    <property type="match status" value="6"/>
</dbReference>
<organism evidence="20 21">
    <name type="scientific">Vibrio marisflavi CECT 7928</name>
    <dbReference type="NCBI Taxonomy" id="634439"/>
    <lineage>
        <taxon>Bacteria</taxon>
        <taxon>Pseudomonadati</taxon>
        <taxon>Pseudomonadota</taxon>
        <taxon>Gammaproteobacteria</taxon>
        <taxon>Vibrionales</taxon>
        <taxon>Vibrionaceae</taxon>
        <taxon>Vibrio</taxon>
    </lineage>
</organism>
<feature type="signal peptide" evidence="16">
    <location>
        <begin position="1"/>
        <end position="32"/>
    </location>
</feature>
<evidence type="ECO:0000313" key="21">
    <source>
        <dbReference type="Proteomes" id="UP000838748"/>
    </source>
</evidence>
<evidence type="ECO:0000256" key="5">
    <source>
        <dbReference type="ARBA" id="ARBA00022597"/>
    </source>
</evidence>
<evidence type="ECO:0000256" key="11">
    <source>
        <dbReference type="ARBA" id="ARBA00023136"/>
    </source>
</evidence>
<evidence type="ECO:0000256" key="6">
    <source>
        <dbReference type="ARBA" id="ARBA00022692"/>
    </source>
</evidence>
<feature type="domain" description="Soluble ligand binding" evidence="18">
    <location>
        <begin position="564"/>
        <end position="608"/>
    </location>
</feature>
<comment type="caution">
    <text evidence="20">The sequence shown here is derived from an EMBL/GenBank/DDBJ whole genome shotgun (WGS) entry which is preliminary data.</text>
</comment>
<evidence type="ECO:0000256" key="16">
    <source>
        <dbReference type="SAM" id="SignalP"/>
    </source>
</evidence>
<dbReference type="Gene3D" id="3.30.1950.10">
    <property type="entry name" value="wza like domain"/>
    <property type="match status" value="1"/>
</dbReference>
<keyword evidence="13" id="KW-0998">Cell outer membrane</keyword>
<dbReference type="Pfam" id="PF10531">
    <property type="entry name" value="SLBB"/>
    <property type="match status" value="4"/>
</dbReference>
<accession>A0ABN8E4Q3</accession>
<protein>
    <recommendedName>
        <fullName evidence="22">Polysialic acid transport protein KpsD</fullName>
    </recommendedName>
</protein>
<keyword evidence="11" id="KW-0472">Membrane</keyword>
<feature type="compositionally biased region" description="Polar residues" evidence="15">
    <location>
        <begin position="89"/>
        <end position="106"/>
    </location>
</feature>
<evidence type="ECO:0000256" key="8">
    <source>
        <dbReference type="ARBA" id="ARBA00023047"/>
    </source>
</evidence>
<evidence type="ECO:0000256" key="13">
    <source>
        <dbReference type="ARBA" id="ARBA00023237"/>
    </source>
</evidence>
<evidence type="ECO:0000256" key="3">
    <source>
        <dbReference type="ARBA" id="ARBA00022448"/>
    </source>
</evidence>